<evidence type="ECO:0000313" key="4">
    <source>
        <dbReference type="Proteomes" id="UP001500432"/>
    </source>
</evidence>
<feature type="domain" description="Activator of Hsp90 ATPase homologue 1/2-like C-terminal" evidence="2">
    <location>
        <begin position="19"/>
        <end position="136"/>
    </location>
</feature>
<protein>
    <submittedName>
        <fullName evidence="3">SRPBCC domain-containing protein</fullName>
    </submittedName>
</protein>
<dbReference type="InterPro" id="IPR013538">
    <property type="entry name" value="ASHA1/2-like_C"/>
</dbReference>
<dbReference type="EMBL" id="BAAAQW010000011">
    <property type="protein sequence ID" value="GAA2202669.1"/>
    <property type="molecule type" value="Genomic_DNA"/>
</dbReference>
<dbReference type="InterPro" id="IPR023393">
    <property type="entry name" value="START-like_dom_sf"/>
</dbReference>
<sequence>MTENDGAENTIRLERRFAHPPAAVWAALTTPELLARWWAPGDIAPAVGHRFTMDMAEWGQQKCEVLAVEPGVSIRFSFAEGTLDTTITWSLEAVDGGTLLTLEHAGFRLDTPLGARAIEGMGNGWPGVLSRIDRVLAEADQA</sequence>
<dbReference type="SUPFAM" id="SSF55961">
    <property type="entry name" value="Bet v1-like"/>
    <property type="match status" value="1"/>
</dbReference>
<comment type="similarity">
    <text evidence="1">Belongs to the AHA1 family.</text>
</comment>
<dbReference type="CDD" id="cd07814">
    <property type="entry name" value="SRPBCC_CalC_Aha1-like"/>
    <property type="match status" value="1"/>
</dbReference>
<organism evidence="3 4">
    <name type="scientific">Sinomonas flava</name>
    <dbReference type="NCBI Taxonomy" id="496857"/>
    <lineage>
        <taxon>Bacteria</taxon>
        <taxon>Bacillati</taxon>
        <taxon>Actinomycetota</taxon>
        <taxon>Actinomycetes</taxon>
        <taxon>Micrococcales</taxon>
        <taxon>Micrococcaceae</taxon>
        <taxon>Sinomonas</taxon>
    </lineage>
</organism>
<dbReference type="Gene3D" id="3.30.530.20">
    <property type="match status" value="1"/>
</dbReference>
<gene>
    <name evidence="3" type="ORF">GCM10009849_32010</name>
</gene>
<name>A0ABN3C0N6_9MICC</name>
<comment type="caution">
    <text evidence="3">The sequence shown here is derived from an EMBL/GenBank/DDBJ whole genome shotgun (WGS) entry which is preliminary data.</text>
</comment>
<dbReference type="RefSeq" id="WP_344300796.1">
    <property type="nucleotide sequence ID" value="NZ_BAAAQW010000011.1"/>
</dbReference>
<keyword evidence="4" id="KW-1185">Reference proteome</keyword>
<evidence type="ECO:0000259" key="2">
    <source>
        <dbReference type="Pfam" id="PF08327"/>
    </source>
</evidence>
<evidence type="ECO:0000256" key="1">
    <source>
        <dbReference type="ARBA" id="ARBA00006817"/>
    </source>
</evidence>
<evidence type="ECO:0000313" key="3">
    <source>
        <dbReference type="EMBL" id="GAA2202669.1"/>
    </source>
</evidence>
<accession>A0ABN3C0N6</accession>
<dbReference type="Pfam" id="PF08327">
    <property type="entry name" value="AHSA1"/>
    <property type="match status" value="1"/>
</dbReference>
<proteinExistence type="inferred from homology"/>
<reference evidence="3 4" key="1">
    <citation type="journal article" date="2019" name="Int. J. Syst. Evol. Microbiol.">
        <title>The Global Catalogue of Microorganisms (GCM) 10K type strain sequencing project: providing services to taxonomists for standard genome sequencing and annotation.</title>
        <authorList>
            <consortium name="The Broad Institute Genomics Platform"/>
            <consortium name="The Broad Institute Genome Sequencing Center for Infectious Disease"/>
            <person name="Wu L."/>
            <person name="Ma J."/>
        </authorList>
    </citation>
    <scope>NUCLEOTIDE SEQUENCE [LARGE SCALE GENOMIC DNA]</scope>
    <source>
        <strain evidence="3 4">JCM 16034</strain>
    </source>
</reference>
<dbReference type="Proteomes" id="UP001500432">
    <property type="component" value="Unassembled WGS sequence"/>
</dbReference>